<evidence type="ECO:0000313" key="1">
    <source>
        <dbReference type="EMBL" id="KAH7945959.1"/>
    </source>
</evidence>
<protein>
    <submittedName>
        <fullName evidence="1">Uncharacterized protein</fullName>
    </submittedName>
</protein>
<name>A0ACB8CM84_DERSI</name>
<gene>
    <name evidence="1" type="ORF">HPB49_017838</name>
</gene>
<sequence length="724" mass="80625">MKSTRSHGTLSGKRNASLKSKRSREAQKSDDHENATPNCRPDVTPSYDSSPPPPPGPWSSSTGGTTGSTFKRQARALVLAVVAAVMLTLIAGALLVRLRPVAVVCTSPACHYYSELLQNTLNESAPPCMDLYEHVCSRWDAQHPYSVKAFVYNKFLASVASIMDGMTIPQFGRTAIQNAAMFYRSCTRVYAGGREDVGEAKAMLQKFGILWPEWSKEANILRILSTVSAAWNWGSILLFDIPAEGSLTIAPAPFFHFLVERHKQIEQQLNTYVEQTYRSFFETAVEAFTQRGAERALPYHEHWNIERAVLSTLNTEFDTGDWINIENVTLNETVDLAGQAKPREAWVQEIGAAFNVSVDDNFSVAIENVRFFQSLFALVRHQGESDLAYYVGWGVVQALSLMSSSILIRRFFATDDEAREGQAIFCAKLTNMYMSPALYASYARDEISAHVLADAEDTGRNIESVLRDRVNAIAAWRDALPSDAFSVAGLVDHLSTTRKVDAGSSEQGYEHFPEMGDNIFNNMELATRGYRSIKRSNISVVNMVVNGTVRLFHFVDGHVELHPIIFQEPLYSSDALPAITYGTLGAEVSYALATRLFDVVLATENELHASLKPNLTCVFGHEMVASELGSRQLELLQRLVSVRVVFQAFARGSQAASRTPFGLHNYEHLSGRQLLFIFWCFVQCGSRDARVMCNKAASFTWGFSRAFRCRKGSPMYAENECPLF</sequence>
<reference evidence="1" key="1">
    <citation type="submission" date="2020-05" db="EMBL/GenBank/DDBJ databases">
        <title>Large-scale comparative analyses of tick genomes elucidate their genetic diversity and vector capacities.</title>
        <authorList>
            <person name="Jia N."/>
            <person name="Wang J."/>
            <person name="Shi W."/>
            <person name="Du L."/>
            <person name="Sun Y."/>
            <person name="Zhan W."/>
            <person name="Jiang J."/>
            <person name="Wang Q."/>
            <person name="Zhang B."/>
            <person name="Ji P."/>
            <person name="Sakyi L.B."/>
            <person name="Cui X."/>
            <person name="Yuan T."/>
            <person name="Jiang B."/>
            <person name="Yang W."/>
            <person name="Lam T.T.-Y."/>
            <person name="Chang Q."/>
            <person name="Ding S."/>
            <person name="Wang X."/>
            <person name="Zhu J."/>
            <person name="Ruan X."/>
            <person name="Zhao L."/>
            <person name="Wei J."/>
            <person name="Que T."/>
            <person name="Du C."/>
            <person name="Cheng J."/>
            <person name="Dai P."/>
            <person name="Han X."/>
            <person name="Huang E."/>
            <person name="Gao Y."/>
            <person name="Liu J."/>
            <person name="Shao H."/>
            <person name="Ye R."/>
            <person name="Li L."/>
            <person name="Wei W."/>
            <person name="Wang X."/>
            <person name="Wang C."/>
            <person name="Yang T."/>
            <person name="Huo Q."/>
            <person name="Li W."/>
            <person name="Guo W."/>
            <person name="Chen H."/>
            <person name="Zhou L."/>
            <person name="Ni X."/>
            <person name="Tian J."/>
            <person name="Zhou Y."/>
            <person name="Sheng Y."/>
            <person name="Liu T."/>
            <person name="Pan Y."/>
            <person name="Xia L."/>
            <person name="Li J."/>
            <person name="Zhao F."/>
            <person name="Cao W."/>
        </authorList>
    </citation>
    <scope>NUCLEOTIDE SEQUENCE</scope>
    <source>
        <strain evidence="1">Dsil-2018</strain>
    </source>
</reference>
<keyword evidence="2" id="KW-1185">Reference proteome</keyword>
<organism evidence="1 2">
    <name type="scientific">Dermacentor silvarum</name>
    <name type="common">Tick</name>
    <dbReference type="NCBI Taxonomy" id="543639"/>
    <lineage>
        <taxon>Eukaryota</taxon>
        <taxon>Metazoa</taxon>
        <taxon>Ecdysozoa</taxon>
        <taxon>Arthropoda</taxon>
        <taxon>Chelicerata</taxon>
        <taxon>Arachnida</taxon>
        <taxon>Acari</taxon>
        <taxon>Parasitiformes</taxon>
        <taxon>Ixodida</taxon>
        <taxon>Ixodoidea</taxon>
        <taxon>Ixodidae</taxon>
        <taxon>Rhipicephalinae</taxon>
        <taxon>Dermacentor</taxon>
    </lineage>
</organism>
<accession>A0ACB8CM84</accession>
<proteinExistence type="predicted"/>
<dbReference type="Proteomes" id="UP000821865">
    <property type="component" value="Chromosome 6"/>
</dbReference>
<comment type="caution">
    <text evidence="1">The sequence shown here is derived from an EMBL/GenBank/DDBJ whole genome shotgun (WGS) entry which is preliminary data.</text>
</comment>
<dbReference type="EMBL" id="CM023475">
    <property type="protein sequence ID" value="KAH7945959.1"/>
    <property type="molecule type" value="Genomic_DNA"/>
</dbReference>
<evidence type="ECO:0000313" key="2">
    <source>
        <dbReference type="Proteomes" id="UP000821865"/>
    </source>
</evidence>